<evidence type="ECO:0000313" key="2">
    <source>
        <dbReference type="Proteomes" id="UP000034961"/>
    </source>
</evidence>
<dbReference type="AlphaFoldDB" id="A0A0G0URF2"/>
<comment type="caution">
    <text evidence="1">The sequence shown here is derived from an EMBL/GenBank/DDBJ whole genome shotgun (WGS) entry which is preliminary data.</text>
</comment>
<evidence type="ECO:0000313" key="1">
    <source>
        <dbReference type="EMBL" id="KKR91334.1"/>
    </source>
</evidence>
<dbReference type="EMBL" id="LCAN01000040">
    <property type="protein sequence ID" value="KKR91334.1"/>
    <property type="molecule type" value="Genomic_DNA"/>
</dbReference>
<gene>
    <name evidence="1" type="ORF">UU41_C0040G0003</name>
</gene>
<reference evidence="1 2" key="1">
    <citation type="journal article" date="2015" name="Nature">
        <title>rRNA introns, odd ribosomes, and small enigmatic genomes across a large radiation of phyla.</title>
        <authorList>
            <person name="Brown C.T."/>
            <person name="Hug L.A."/>
            <person name="Thomas B.C."/>
            <person name="Sharon I."/>
            <person name="Castelle C.J."/>
            <person name="Singh A."/>
            <person name="Wilkins M.J."/>
            <person name="Williams K.H."/>
            <person name="Banfield J.F."/>
        </authorList>
    </citation>
    <scope>NUCLEOTIDE SEQUENCE [LARGE SCALE GENOMIC DNA]</scope>
</reference>
<protein>
    <submittedName>
        <fullName evidence="1">Uncharacterized protein</fullName>
    </submittedName>
</protein>
<name>A0A0G0URF2_9BACT</name>
<proteinExistence type="predicted"/>
<sequence>MFVSIITDCCDDNALNRQAVRYMSYLHAPISKIGLTFFSSEGNGELGSIRLMQPKEKRVLLSSILHTVMVKEKNGQTELPLDTSTIKKPW</sequence>
<organism evidence="1 2">
    <name type="scientific">Candidatus Roizmanbacteria bacterium GW2011_GWA1_41_13</name>
    <dbReference type="NCBI Taxonomy" id="1618474"/>
    <lineage>
        <taxon>Bacteria</taxon>
        <taxon>Candidatus Roizmaniibacteriota</taxon>
    </lineage>
</organism>
<accession>A0A0G0URF2</accession>
<dbReference type="Proteomes" id="UP000034961">
    <property type="component" value="Unassembled WGS sequence"/>
</dbReference>